<comment type="caution">
    <text evidence="5">The sequence shown here is derived from an EMBL/GenBank/DDBJ whole genome shotgun (WGS) entry which is preliminary data.</text>
</comment>
<dbReference type="GO" id="GO:0004771">
    <property type="term" value="F:sterol ester esterase activity"/>
    <property type="evidence" value="ECO:0007669"/>
    <property type="project" value="TreeGrafter"/>
</dbReference>
<evidence type="ECO:0000256" key="3">
    <source>
        <dbReference type="SAM" id="MobiDB-lite"/>
    </source>
</evidence>
<dbReference type="AlphaFoldDB" id="A0A6C1TUS7"/>
<dbReference type="Proteomes" id="UP000336646">
    <property type="component" value="Unassembled WGS sequence"/>
</dbReference>
<evidence type="ECO:0000313" key="5">
    <source>
        <dbReference type="EMBL" id="TVS25817.1"/>
    </source>
</evidence>
<dbReference type="InterPro" id="IPR029058">
    <property type="entry name" value="AB_hydrolase_fold"/>
</dbReference>
<name>A0A6C1TUS7_9CORY</name>
<sequence length="369" mass="39215">MFPPRNVSRAAAAALRAVPNAALRLLGRQTSRDGFALAPDVRASALALSVIARDTADLDVEQARQEIESQATLAAGPPIPVGEVWDAHIASTPVRHYRPAHATGELPAVVYFHGGGWATGSLESHDNTCRFLCVYGDVAVISVDYPLAPEHEFPAGLDASDAVTSAVLAGEVDGIDPARVAFAGDSAGATLSAALCLRRAARGESQPALQVLIVPSTNLATLDTPSQREFDTGTYLTRKQLEYYRELYTSASDDLTNWEISPSLAPPELLARVAPAYIAAAGFDPLRDEAVTFARSLVDVGVHATVKVYDSLTHPFANAFYVWKDAAVAMHQIVGAVRFALAVDELDPLGHDDPGGDVEQHARQDASED</sequence>
<dbReference type="InterPro" id="IPR002168">
    <property type="entry name" value="Lipase_GDXG_HIS_AS"/>
</dbReference>
<dbReference type="InterPro" id="IPR013094">
    <property type="entry name" value="AB_hydrolase_3"/>
</dbReference>
<dbReference type="OrthoDB" id="3181909at2"/>
<reference evidence="5 6" key="1">
    <citation type="submission" date="2018-12" db="EMBL/GenBank/DDBJ databases">
        <title>Corynebacterium sanguinis sp. nov., a clinically-associated and environmental corynebacterium.</title>
        <authorList>
            <person name="Gonzales-Siles L."/>
            <person name="Jaen-Luchoro D."/>
            <person name="Cardew S."/>
            <person name="Inganas E."/>
            <person name="Ohlen M."/>
            <person name="Jensie-Markopolous S."/>
            <person name="Pinyeiro-Iglesias B."/>
            <person name="Molin K."/>
            <person name="Skovbjerg S."/>
            <person name="Svensson-Stadler L."/>
            <person name="Funke G."/>
            <person name="Moore E.R.B."/>
        </authorList>
    </citation>
    <scope>NUCLEOTIDE SEQUENCE [LARGE SCALE GENOMIC DNA]</scope>
    <source>
        <strain evidence="5 6">58734</strain>
    </source>
</reference>
<organism evidence="5 6">
    <name type="scientific">Corynebacterium sanguinis</name>
    <dbReference type="NCBI Taxonomy" id="2594913"/>
    <lineage>
        <taxon>Bacteria</taxon>
        <taxon>Bacillati</taxon>
        <taxon>Actinomycetota</taxon>
        <taxon>Actinomycetes</taxon>
        <taxon>Mycobacteriales</taxon>
        <taxon>Corynebacteriaceae</taxon>
        <taxon>Corynebacterium</taxon>
    </lineage>
</organism>
<evidence type="ECO:0000256" key="1">
    <source>
        <dbReference type="ARBA" id="ARBA00010515"/>
    </source>
</evidence>
<dbReference type="GO" id="GO:0019433">
    <property type="term" value="P:triglyceride catabolic process"/>
    <property type="evidence" value="ECO:0007669"/>
    <property type="project" value="TreeGrafter"/>
</dbReference>
<keyword evidence="2 5" id="KW-0378">Hydrolase</keyword>
<proteinExistence type="inferred from homology"/>
<dbReference type="GO" id="GO:0005829">
    <property type="term" value="C:cytosol"/>
    <property type="evidence" value="ECO:0007669"/>
    <property type="project" value="TreeGrafter"/>
</dbReference>
<comment type="similarity">
    <text evidence="1">Belongs to the 'GDXG' lipolytic enzyme family.</text>
</comment>
<feature type="region of interest" description="Disordered" evidence="3">
    <location>
        <begin position="350"/>
        <end position="369"/>
    </location>
</feature>
<protein>
    <submittedName>
        <fullName evidence="5">Alpha/beta hydrolase</fullName>
    </submittedName>
</protein>
<dbReference type="SUPFAM" id="SSF53474">
    <property type="entry name" value="alpha/beta-Hydrolases"/>
    <property type="match status" value="1"/>
</dbReference>
<evidence type="ECO:0000259" key="4">
    <source>
        <dbReference type="Pfam" id="PF07859"/>
    </source>
</evidence>
<dbReference type="PROSITE" id="PS01173">
    <property type="entry name" value="LIPASE_GDXG_HIS"/>
    <property type="match status" value="1"/>
</dbReference>
<dbReference type="GO" id="GO:0004806">
    <property type="term" value="F:triacylglycerol lipase activity"/>
    <property type="evidence" value="ECO:0007669"/>
    <property type="project" value="TreeGrafter"/>
</dbReference>
<evidence type="ECO:0000256" key="2">
    <source>
        <dbReference type="ARBA" id="ARBA00022801"/>
    </source>
</evidence>
<gene>
    <name evidence="5" type="ORF">EKI59_11245</name>
</gene>
<dbReference type="Pfam" id="PF07859">
    <property type="entry name" value="Abhydrolase_3"/>
    <property type="match status" value="1"/>
</dbReference>
<dbReference type="PANTHER" id="PTHR23025">
    <property type="entry name" value="TRIACYLGLYCEROL LIPASE"/>
    <property type="match status" value="1"/>
</dbReference>
<feature type="domain" description="Alpha/beta hydrolase fold-3" evidence="4">
    <location>
        <begin position="109"/>
        <end position="317"/>
    </location>
</feature>
<dbReference type="EMBL" id="RXIR01000036">
    <property type="protein sequence ID" value="TVS25817.1"/>
    <property type="molecule type" value="Genomic_DNA"/>
</dbReference>
<accession>A0A6C1TUS7</accession>
<dbReference type="RefSeq" id="WP_144773829.1">
    <property type="nucleotide sequence ID" value="NZ_RXIR01000036.1"/>
</dbReference>
<evidence type="ECO:0000313" key="6">
    <source>
        <dbReference type="Proteomes" id="UP000336646"/>
    </source>
</evidence>
<dbReference type="PANTHER" id="PTHR23025:SF4">
    <property type="entry name" value="ALPHA_BETA HYDROLASE FOLD-3 DOMAIN-CONTAINING PROTEIN"/>
    <property type="match status" value="1"/>
</dbReference>
<dbReference type="Gene3D" id="3.40.50.1820">
    <property type="entry name" value="alpha/beta hydrolase"/>
    <property type="match status" value="1"/>
</dbReference>